<dbReference type="Pfam" id="PF02759">
    <property type="entry name" value="RUN"/>
    <property type="match status" value="1"/>
</dbReference>
<name>A0AAV2TM62_CALDB</name>
<evidence type="ECO:0000256" key="2">
    <source>
        <dbReference type="ARBA" id="ARBA00034124"/>
    </source>
</evidence>
<dbReference type="Proteomes" id="UP001497525">
    <property type="component" value="Unassembled WGS sequence"/>
</dbReference>
<dbReference type="Gene3D" id="1.10.8.270">
    <property type="entry name" value="putative rabgap domain of human tbc1 domain family member 14 like domains"/>
    <property type="match status" value="1"/>
</dbReference>
<feature type="region of interest" description="Disordered" evidence="3">
    <location>
        <begin position="613"/>
        <end position="648"/>
    </location>
</feature>
<dbReference type="InterPro" id="IPR021935">
    <property type="entry name" value="SGSM1/2_RBD"/>
</dbReference>
<organism evidence="6 7">
    <name type="scientific">Calicophoron daubneyi</name>
    <name type="common">Rumen fluke</name>
    <name type="synonym">Paramphistomum daubneyi</name>
    <dbReference type="NCBI Taxonomy" id="300641"/>
    <lineage>
        <taxon>Eukaryota</taxon>
        <taxon>Metazoa</taxon>
        <taxon>Spiralia</taxon>
        <taxon>Lophotrochozoa</taxon>
        <taxon>Platyhelminthes</taxon>
        <taxon>Trematoda</taxon>
        <taxon>Digenea</taxon>
        <taxon>Plagiorchiida</taxon>
        <taxon>Pronocephalata</taxon>
        <taxon>Paramphistomoidea</taxon>
        <taxon>Paramphistomidae</taxon>
        <taxon>Calicophoron</taxon>
    </lineage>
</organism>
<dbReference type="GO" id="GO:0031410">
    <property type="term" value="C:cytoplasmic vesicle"/>
    <property type="evidence" value="ECO:0007669"/>
    <property type="project" value="UniProtKB-ARBA"/>
</dbReference>
<dbReference type="InterPro" id="IPR037213">
    <property type="entry name" value="Run_dom_sf"/>
</dbReference>
<evidence type="ECO:0000313" key="6">
    <source>
        <dbReference type="EMBL" id="CAL5136507.1"/>
    </source>
</evidence>
<dbReference type="Gene3D" id="2.30.29.230">
    <property type="match status" value="1"/>
</dbReference>
<dbReference type="SUPFAM" id="SSF47923">
    <property type="entry name" value="Ypt/Rab-GAP domain of gyp1p"/>
    <property type="match status" value="2"/>
</dbReference>
<dbReference type="SUPFAM" id="SSF140741">
    <property type="entry name" value="RUN domain-like"/>
    <property type="match status" value="1"/>
</dbReference>
<dbReference type="InterPro" id="IPR004012">
    <property type="entry name" value="Run_dom"/>
</dbReference>
<dbReference type="Gene3D" id="1.10.472.80">
    <property type="entry name" value="Ypt/Rab-GAP domain of gyp1p, domain 3"/>
    <property type="match status" value="1"/>
</dbReference>
<feature type="region of interest" description="Disordered" evidence="3">
    <location>
        <begin position="845"/>
        <end position="870"/>
    </location>
</feature>
<dbReference type="Gene3D" id="1.20.58.900">
    <property type="match status" value="1"/>
</dbReference>
<accession>A0AAV2TM62</accession>
<feature type="domain" description="Rab-GAP TBC" evidence="4">
    <location>
        <begin position="797"/>
        <end position="1045"/>
    </location>
</feature>
<evidence type="ECO:0000259" key="4">
    <source>
        <dbReference type="PROSITE" id="PS50086"/>
    </source>
</evidence>
<evidence type="ECO:0008006" key="8">
    <source>
        <dbReference type="Google" id="ProtNLM"/>
    </source>
</evidence>
<dbReference type="InterPro" id="IPR035969">
    <property type="entry name" value="Rab-GAP_TBC_sf"/>
</dbReference>
<feature type="region of interest" description="Disordered" evidence="3">
    <location>
        <begin position="686"/>
        <end position="707"/>
    </location>
</feature>
<dbReference type="PANTHER" id="PTHR22957">
    <property type="entry name" value="TBC1 DOMAIN FAMILY MEMBER GTPASE-ACTIVATING PROTEIN"/>
    <property type="match status" value="1"/>
</dbReference>
<dbReference type="InterPro" id="IPR000195">
    <property type="entry name" value="Rab-GAP-TBC_dom"/>
</dbReference>
<evidence type="ECO:0000313" key="7">
    <source>
        <dbReference type="Proteomes" id="UP001497525"/>
    </source>
</evidence>
<comment type="similarity">
    <text evidence="2">Belongs to the RUTBC family.</text>
</comment>
<dbReference type="SMART" id="SM00164">
    <property type="entry name" value="TBC"/>
    <property type="match status" value="1"/>
</dbReference>
<dbReference type="GO" id="GO:0005096">
    <property type="term" value="F:GTPase activator activity"/>
    <property type="evidence" value="ECO:0007669"/>
    <property type="project" value="UniProtKB-KW"/>
</dbReference>
<dbReference type="SMART" id="SM00593">
    <property type="entry name" value="RUN"/>
    <property type="match status" value="1"/>
</dbReference>
<feature type="region of interest" description="Disordered" evidence="3">
    <location>
        <begin position="440"/>
        <end position="467"/>
    </location>
</feature>
<dbReference type="PROSITE" id="PS50826">
    <property type="entry name" value="RUN"/>
    <property type="match status" value="1"/>
</dbReference>
<dbReference type="PANTHER" id="PTHR22957:SF502">
    <property type="entry name" value="SMALL G PROTEIN SIGNALING MODULATOR 2-RELATED"/>
    <property type="match status" value="1"/>
</dbReference>
<feature type="region of interest" description="Disordered" evidence="3">
    <location>
        <begin position="397"/>
        <end position="421"/>
    </location>
</feature>
<sequence length="1115" mass="126229">MTFENVLAYFQFPLRAHWFKSRRKEWRENSRLQRQALLGNLKKEVKRLMEEAATKNSVAENSGLVFAFCVAVEACVRFGLKSSSTQFYRAPSTVQLLQKISSRCEAAGKLLEILEKSKRGLGSRAYDLPVGFKQREGRNGPEDNAAQTTGISQFFPSKSKAEVPSVVAQIQWIHLALIENLLHEIAEALVQDGRVFYQPEAIVNSGCDAPIFLALLRGPSAVHYVTPTVEDPCWTALHADELVERYRFIALSTNHNPVTPHKPLARRMNIILRSGLYNSSVANDPICSQSAEKRFRRTRQNKNLSQISSSPAGGADSLYQPRRHNLLYAKNNVLTGCKKARSSLINLLKLGDTKTAAGYFALYSNLESVNIRWTSNALLLQASNHLTTNCSTNLTNRVQKTPHVESDKTKSSSPDFLKPDEHWTNKEVDDMISENPEVIHASDKEEGDQTNGCASRTYHEPNSSSTSLSTLNIAMDLVEYIHCHQGSNETKMVLIGTDGIQYPPFRLPGGCKPTEDFLSALEQGLSPRSKLEATLKLDENRQLESSEDTNGRQNFSIRPKLPSVGSTQSAPNSANPFKKLIHFCSLRSTPTESSRGASQDIPVNSMEENVEKIPDKEQPAAQEEVPNAAEKADEGPMQLTRSENESPHPSELVFRIIRNPTLGQEDLDHGTDVKSEMSAQPTLAEIDESATRASQSSLSTQSADEADSLSEDILDNIRLTLLSTTFYAWLANCRYTRMVRKYLSATILPSSIIPNPLDSKCEGLTKESWNKLFALIPDSSRKEFNPQMIFELIYNGGCDSTIRTKVWPYLLGIFKWSMTGEEQQEVLSDVRAEYERTLNEWSEVERELGEKCTTPPSPQPEEPDSTTKDDEDKIHEQFSRMLETVQKDVVRCDRTNYFFQKLEGHGDVNLAMLRRVLITYIWKHMDDGYTQGMCDLVAPILVLLLTDQSSEDDVELMSYAYFTKLMEVRLGRLFTLSTSSTEMDQNFTDLKALVYVLDPELIEHMHTYSDFSNLYFCYRWFLLDFKREFEYKDVFRIWETLLCAKHVISPKFELFIAMALIQSYRDVIIDANMEFTDILKFFNERAEKHDVESILQLARGLAIEVRSILIETDSD</sequence>
<dbReference type="EMBL" id="CAXLJL010000323">
    <property type="protein sequence ID" value="CAL5136507.1"/>
    <property type="molecule type" value="Genomic_DNA"/>
</dbReference>
<dbReference type="Pfam" id="PF12068">
    <property type="entry name" value="PH_RBD"/>
    <property type="match status" value="1"/>
</dbReference>
<dbReference type="PROSITE" id="PS50086">
    <property type="entry name" value="TBC_RABGAP"/>
    <property type="match status" value="1"/>
</dbReference>
<comment type="caution">
    <text evidence="6">The sequence shown here is derived from an EMBL/GenBank/DDBJ whole genome shotgun (WGS) entry which is preliminary data.</text>
</comment>
<gene>
    <name evidence="6" type="ORF">CDAUBV1_LOCUS10593</name>
</gene>
<feature type="domain" description="RUN" evidence="5">
    <location>
        <begin position="59"/>
        <end position="232"/>
    </location>
</feature>
<feature type="region of interest" description="Disordered" evidence="3">
    <location>
        <begin position="537"/>
        <end position="573"/>
    </location>
</feature>
<dbReference type="AlphaFoldDB" id="A0AAV2TM62"/>
<evidence type="ECO:0000256" key="1">
    <source>
        <dbReference type="ARBA" id="ARBA00022468"/>
    </source>
</evidence>
<evidence type="ECO:0000256" key="3">
    <source>
        <dbReference type="SAM" id="MobiDB-lite"/>
    </source>
</evidence>
<proteinExistence type="inferred from homology"/>
<dbReference type="Pfam" id="PF00566">
    <property type="entry name" value="RabGAP-TBC"/>
    <property type="match status" value="1"/>
</dbReference>
<evidence type="ECO:0000259" key="5">
    <source>
        <dbReference type="PROSITE" id="PS50826"/>
    </source>
</evidence>
<reference evidence="6" key="1">
    <citation type="submission" date="2024-06" db="EMBL/GenBank/DDBJ databases">
        <authorList>
            <person name="Liu X."/>
            <person name="Lenzi L."/>
            <person name="Haldenby T S."/>
            <person name="Uol C."/>
        </authorList>
    </citation>
    <scope>NUCLEOTIDE SEQUENCE</scope>
</reference>
<protein>
    <recommendedName>
        <fullName evidence="8">Rab-GAP TBC domain-containing protein</fullName>
    </recommendedName>
</protein>
<feature type="compositionally biased region" description="Polar residues" evidence="3">
    <location>
        <begin position="691"/>
        <end position="703"/>
    </location>
</feature>
<feature type="compositionally biased region" description="Polar residues" evidence="3">
    <location>
        <begin position="564"/>
        <end position="573"/>
    </location>
</feature>
<keyword evidence="1" id="KW-0343">GTPase activation</keyword>